<gene>
    <name evidence="2" type="ORF">HHI36_006027</name>
</gene>
<evidence type="ECO:0000313" key="2">
    <source>
        <dbReference type="EMBL" id="KAL3282868.1"/>
    </source>
</evidence>
<name>A0ABD2NVT4_9CUCU</name>
<organism evidence="2 3">
    <name type="scientific">Cryptolaemus montrouzieri</name>
    <dbReference type="NCBI Taxonomy" id="559131"/>
    <lineage>
        <taxon>Eukaryota</taxon>
        <taxon>Metazoa</taxon>
        <taxon>Ecdysozoa</taxon>
        <taxon>Arthropoda</taxon>
        <taxon>Hexapoda</taxon>
        <taxon>Insecta</taxon>
        <taxon>Pterygota</taxon>
        <taxon>Neoptera</taxon>
        <taxon>Endopterygota</taxon>
        <taxon>Coleoptera</taxon>
        <taxon>Polyphaga</taxon>
        <taxon>Cucujiformia</taxon>
        <taxon>Coccinelloidea</taxon>
        <taxon>Coccinellidae</taxon>
        <taxon>Scymninae</taxon>
        <taxon>Scymnini</taxon>
        <taxon>Cryptolaemus</taxon>
    </lineage>
</organism>
<feature type="region of interest" description="Disordered" evidence="1">
    <location>
        <begin position="56"/>
        <end position="77"/>
    </location>
</feature>
<sequence>MDTWLKTQCKLMISRRYQTLRIPKKLKNLLSGTDDSENACTYLITEEARPVPLIKREENNNHSMHKNTNSKRDKPLPKLWRTLSLQNMRNRKEAKIEERRRPMIPPVLKTYDKGVKMGQPQQWL</sequence>
<reference evidence="2 3" key="1">
    <citation type="journal article" date="2021" name="BMC Biol.">
        <title>Horizontally acquired antibacterial genes associated with adaptive radiation of ladybird beetles.</title>
        <authorList>
            <person name="Li H.S."/>
            <person name="Tang X.F."/>
            <person name="Huang Y.H."/>
            <person name="Xu Z.Y."/>
            <person name="Chen M.L."/>
            <person name="Du X.Y."/>
            <person name="Qiu B.Y."/>
            <person name="Chen P.T."/>
            <person name="Zhang W."/>
            <person name="Slipinski A."/>
            <person name="Escalona H.E."/>
            <person name="Waterhouse R.M."/>
            <person name="Zwick A."/>
            <person name="Pang H."/>
        </authorList>
    </citation>
    <scope>NUCLEOTIDE SEQUENCE [LARGE SCALE GENOMIC DNA]</scope>
    <source>
        <strain evidence="2">SYSU2018</strain>
    </source>
</reference>
<comment type="caution">
    <text evidence="2">The sequence shown here is derived from an EMBL/GenBank/DDBJ whole genome shotgun (WGS) entry which is preliminary data.</text>
</comment>
<evidence type="ECO:0000256" key="1">
    <source>
        <dbReference type="SAM" id="MobiDB-lite"/>
    </source>
</evidence>
<proteinExistence type="predicted"/>
<dbReference type="Proteomes" id="UP001516400">
    <property type="component" value="Unassembled WGS sequence"/>
</dbReference>
<protein>
    <submittedName>
        <fullName evidence="2">Uncharacterized protein</fullName>
    </submittedName>
</protein>
<accession>A0ABD2NVT4</accession>
<dbReference type="AlphaFoldDB" id="A0ABD2NVT4"/>
<keyword evidence="3" id="KW-1185">Reference proteome</keyword>
<evidence type="ECO:0000313" key="3">
    <source>
        <dbReference type="Proteomes" id="UP001516400"/>
    </source>
</evidence>
<dbReference type="EMBL" id="JABFTP020000144">
    <property type="protein sequence ID" value="KAL3282868.1"/>
    <property type="molecule type" value="Genomic_DNA"/>
</dbReference>